<dbReference type="GO" id="GO:0008270">
    <property type="term" value="F:zinc ion binding"/>
    <property type="evidence" value="ECO:0007669"/>
    <property type="project" value="UniProtKB-KW"/>
</dbReference>
<keyword evidence="1" id="KW-0645">Protease</keyword>
<dbReference type="InterPro" id="IPR054722">
    <property type="entry name" value="PolX-like_BBD"/>
</dbReference>
<protein>
    <submittedName>
        <fullName evidence="6">Putative retroelement pol polyprotein</fullName>
    </submittedName>
</protein>
<dbReference type="InterPro" id="IPR029472">
    <property type="entry name" value="Copia-like_N"/>
</dbReference>
<dbReference type="InterPro" id="IPR013103">
    <property type="entry name" value="RVT_2"/>
</dbReference>
<dbReference type="Pfam" id="PF25597">
    <property type="entry name" value="SH3_retrovirus"/>
    <property type="match status" value="1"/>
</dbReference>
<evidence type="ECO:0000256" key="3">
    <source>
        <dbReference type="SAM" id="MobiDB-lite"/>
    </source>
</evidence>
<feature type="region of interest" description="Disordered" evidence="3">
    <location>
        <begin position="1"/>
        <end position="22"/>
    </location>
</feature>
<dbReference type="SUPFAM" id="SSF53098">
    <property type="entry name" value="Ribonuclease H-like"/>
    <property type="match status" value="1"/>
</dbReference>
<accession>Q9ZPU4</accession>
<dbReference type="ExpressionAtlas" id="Q9ZPU4">
    <property type="expression patterns" value="baseline and differential"/>
</dbReference>
<dbReference type="InterPro" id="IPR043502">
    <property type="entry name" value="DNA/RNA_pol_sf"/>
</dbReference>
<feature type="domain" description="CCHC-type" evidence="4">
    <location>
        <begin position="296"/>
        <end position="309"/>
    </location>
</feature>
<dbReference type="Pfam" id="PF00665">
    <property type="entry name" value="rve"/>
    <property type="match status" value="1"/>
</dbReference>
<name>Q9ZPU4_ARATH</name>
<proteinExistence type="predicted"/>
<dbReference type="PROSITE" id="PS50158">
    <property type="entry name" value="ZF_CCHC"/>
    <property type="match status" value="1"/>
</dbReference>
<evidence type="ECO:0000256" key="2">
    <source>
        <dbReference type="PROSITE-ProRule" id="PRU00047"/>
    </source>
</evidence>
<dbReference type="Pfam" id="PF07727">
    <property type="entry name" value="RVT_2"/>
    <property type="match status" value="1"/>
</dbReference>
<keyword evidence="1" id="KW-0064">Aspartyl protease</keyword>
<dbReference type="PROSITE" id="PS50994">
    <property type="entry name" value="INTEGRASE"/>
    <property type="match status" value="1"/>
</dbReference>
<dbReference type="SUPFAM" id="SSF56672">
    <property type="entry name" value="DNA/RNA polymerases"/>
    <property type="match status" value="1"/>
</dbReference>
<keyword evidence="1" id="KW-0378">Hydrolase</keyword>
<sequence>MSEKEGEITSGSTTKMGASGGSRVDSLMVSPYTLASSDNPGAVISSVELNGDNYNQWATEMLNALQAKRKTGFINGTIPRPPPNDPNYENWTAVNSMIVGWIRTSIEPKVKATVTFISDAHLLWKDLKQRFSVGNKVRIHQIRAQLSSCRQDGQAVIEYYGRLSNLWEEYNIYKPVTVCTCGLCRCGATSEPTKEREEEKIHQFVLGLDESRFGGLCATLINMDPLPSLGEIYSRVIREEQRLASVHVREQKEEAVGFLARREQLDHHSRVDASSSRSEHTGGSRSNSIIKGRVTCSNCGRTGHEKKECWQIVGFPDWWSERNGGRGSNGRGRGGRGSNGGRGQGQVMAAHATSSNSSVFPEFTEEHMRVLSQLVKEKSNSGSTSNNNSDRLSGKTKLGDIILDSGASHHMTGTLSSLTNVVPVPPCPVGFADGSKAFALSVGVLTLSNTVSLTNVLFVPSLNCTLISVSKLLKQTQCLATFTDTLCFLQDRSSKTLIGSGEERGGVYYLTDVTPAKIHTANVDSDQALWHQRLGHPSFSVLSSLPLFSKTSSTVTSHSCDVCFRAKQTREVFPESINKTEECFSLIHCDVWGPYRVPASCGAVYFLTIVDDYSRAVWTYLLLEKSEVRQVLTNFLKYAEKQFGKTVKMVRSDNGTEFMCLSSYFRENGIIHQTSCVGTPQQNGRVERKHRHILNVARALLFQASLPIKFWGESILTAAYLINRTPSSILSGRTPYEVLHGSKPVYSQLRVFGSACYVHRVTRDKDKFGQRSRSCIFVGYPFGKKGWKVYDIERNEFLVSRDVIFREEVFPYAGVNSSTLASTSLPTVSEDDDWAIPPLEVRGSIDSVETERVVCTTDEVVLDTSVSDSEIPNQEFVPDDTPPSSPLSVSPSGSPNTPTTPIVVPVASPIPVSPPKQRKSKRATHPPPKLNDYVLYNAMYTPSSIHALPADPSQSSTVPGKSLFPLTDYVSDAAFSSSHRAYLAAITDNVEPKHFKEAVQIKVWNDAMFTEVDALEINKTWDIVDLPPGKVAIGSQWVFKTKYNSDGTVERYKARLVVQGNKQVEGEDYKETFAPVVRMTTVRTLLRNVAANQWEVYQMDVHNAFLHGDLEEEVYMKLPPGFRHSHPDKVCRLRKSLYGLKQAPRCWFKKLSDSLLRFGFVQSYEDYSLFSYTRNNIELRVLIYVDDLLICGNDGYMLQKFKDYLSRCFSMKDLGKLKYFLGIEVSRGPEGIFLSQRKYALDVIADSGNLGSRPAHTPLEQNHHLASDDGPLLSDPKPYRRLVGRLLYLLHTRPELSYSVHVLAQFMQNPREAHFDAALRVVRYLKGSPGQGILLNADPDLTLEVYCDSDWQSCPLTRRSISAYVVLLGGSPISWKTKKQDTVSHSSAEAEYRAMSYALKEIKWLRKLLKELGIEQSTPARLYCDSKAAIHIAANPVFHERTKHIESDCHSVRDAVRDGIITTQHVRTTEQLADVFTKALGRNQFLYLMSKLGVQNLHTPT</sequence>
<evidence type="ECO:0000313" key="6">
    <source>
        <dbReference type="EMBL" id="AAD19784.1"/>
    </source>
</evidence>
<organism evidence="6">
    <name type="scientific">Arabidopsis thaliana</name>
    <name type="common">Mouse-ear cress</name>
    <dbReference type="NCBI Taxonomy" id="3702"/>
    <lineage>
        <taxon>Eukaryota</taxon>
        <taxon>Viridiplantae</taxon>
        <taxon>Streptophyta</taxon>
        <taxon>Embryophyta</taxon>
        <taxon>Tracheophyta</taxon>
        <taxon>Spermatophyta</taxon>
        <taxon>Magnoliopsida</taxon>
        <taxon>eudicotyledons</taxon>
        <taxon>Gunneridae</taxon>
        <taxon>Pentapetalae</taxon>
        <taxon>rosids</taxon>
        <taxon>malvids</taxon>
        <taxon>Brassicales</taxon>
        <taxon>Brassicaceae</taxon>
        <taxon>Camelineae</taxon>
        <taxon>Arabidopsis</taxon>
    </lineage>
</organism>
<dbReference type="Pfam" id="PF13976">
    <property type="entry name" value="gag_pre-integrs"/>
    <property type="match status" value="1"/>
</dbReference>
<reference evidence="6" key="3">
    <citation type="submission" date="2002-02" db="EMBL/GenBank/DDBJ databases">
        <authorList>
            <person name="Town C.D."/>
            <person name="Kaul S."/>
        </authorList>
    </citation>
    <scope>NUCLEOTIDE SEQUENCE</scope>
</reference>
<dbReference type="GO" id="GO:0003676">
    <property type="term" value="F:nucleic acid binding"/>
    <property type="evidence" value="ECO:0007669"/>
    <property type="project" value="InterPro"/>
</dbReference>
<dbReference type="Gene3D" id="3.30.420.10">
    <property type="entry name" value="Ribonuclease H-like superfamily/Ribonuclease H"/>
    <property type="match status" value="1"/>
</dbReference>
<dbReference type="Pfam" id="PF22936">
    <property type="entry name" value="Pol_BBD"/>
    <property type="match status" value="1"/>
</dbReference>
<keyword evidence="2" id="KW-0479">Metal-binding</keyword>
<keyword evidence="2" id="KW-0863">Zinc-finger</keyword>
<reference key="1">
    <citation type="journal article" date="1999" name="Nature">
        <title>Sequence and analysis of chromosome 2 of the plant Arabidopsis thaliana.</title>
        <authorList>
            <person name="Lin X."/>
            <person name="Kaul S."/>
            <person name="Rounsley S."/>
            <person name="Shea T.P."/>
            <person name="Benito M.I."/>
            <person name="Town C.D."/>
            <person name="Fujii C.Y."/>
            <person name="Mason T."/>
            <person name="Bowman C.L."/>
            <person name="Barnstead M."/>
            <person name="Feldblyum T.V."/>
            <person name="Buell C.R."/>
            <person name="Ketchum K.A."/>
            <person name="Lee J."/>
            <person name="Ronning C.M."/>
            <person name="Koo H.L."/>
            <person name="Moffat K.S."/>
            <person name="Cronin L.A."/>
            <person name="Shen M."/>
            <person name="Pai G."/>
            <person name="Van Aken S."/>
            <person name="Umayam L."/>
            <person name="Tallon L.J."/>
            <person name="Gill J.E."/>
            <person name="Adams M.D."/>
            <person name="Carrera A.J."/>
            <person name="Creasy T.H."/>
            <person name="Goodman H.M."/>
            <person name="Somerville C.R."/>
            <person name="Copenhaver G.P."/>
            <person name="Preuss D."/>
            <person name="Nierman W.C."/>
            <person name="White O."/>
            <person name="Eisen J.A."/>
            <person name="Salzberg S.L."/>
            <person name="Fraser C.M."/>
            <person name="Venter J.C."/>
        </authorList>
    </citation>
    <scope>NUCLEOTIDE SEQUENCE [LARGE SCALE GENOMIC DNA]</scope>
    <source>
        <strain>cv. Columbia</strain>
    </source>
</reference>
<dbReference type="PANTHER" id="PTHR11439">
    <property type="entry name" value="GAG-POL-RELATED RETROTRANSPOSON"/>
    <property type="match status" value="1"/>
</dbReference>
<dbReference type="InterPro" id="IPR012337">
    <property type="entry name" value="RNaseH-like_sf"/>
</dbReference>
<dbReference type="EMBL" id="AC006528">
    <property type="protein sequence ID" value="AAD19784.1"/>
    <property type="molecule type" value="Genomic_DNA"/>
</dbReference>
<feature type="region of interest" description="Disordered" evidence="3">
    <location>
        <begin position="321"/>
        <end position="357"/>
    </location>
</feature>
<dbReference type="PANTHER" id="PTHR11439:SF462">
    <property type="match status" value="1"/>
</dbReference>
<dbReference type="CDD" id="cd09272">
    <property type="entry name" value="RNase_HI_RT_Ty1"/>
    <property type="match status" value="1"/>
</dbReference>
<keyword evidence="2" id="KW-0862">Zinc</keyword>
<feature type="domain" description="Integrase catalytic" evidence="5">
    <location>
        <begin position="570"/>
        <end position="743"/>
    </location>
</feature>
<feature type="region of interest" description="Disordered" evidence="3">
    <location>
        <begin position="864"/>
        <end position="929"/>
    </location>
</feature>
<dbReference type="GO" id="GO:0015074">
    <property type="term" value="P:DNA integration"/>
    <property type="evidence" value="ECO:0007669"/>
    <property type="project" value="InterPro"/>
</dbReference>
<evidence type="ECO:0000259" key="4">
    <source>
        <dbReference type="PROSITE" id="PS50158"/>
    </source>
</evidence>
<dbReference type="InterPro" id="IPR001878">
    <property type="entry name" value="Znf_CCHC"/>
</dbReference>
<feature type="compositionally biased region" description="Low complexity" evidence="3">
    <location>
        <begin position="886"/>
        <end position="910"/>
    </location>
</feature>
<evidence type="ECO:0000259" key="5">
    <source>
        <dbReference type="PROSITE" id="PS50994"/>
    </source>
</evidence>
<dbReference type="InterPro" id="IPR057670">
    <property type="entry name" value="SH3_retrovirus"/>
</dbReference>
<feature type="compositionally biased region" description="Gly residues" evidence="3">
    <location>
        <begin position="325"/>
        <end position="344"/>
    </location>
</feature>
<dbReference type="PIR" id="C84512">
    <property type="entry name" value="C84512"/>
</dbReference>
<dbReference type="InterPro" id="IPR036397">
    <property type="entry name" value="RNaseH_sf"/>
</dbReference>
<feature type="compositionally biased region" description="Basic and acidic residues" evidence="3">
    <location>
        <begin position="267"/>
        <end position="282"/>
    </location>
</feature>
<evidence type="ECO:0000256" key="1">
    <source>
        <dbReference type="ARBA" id="ARBA00022750"/>
    </source>
</evidence>
<gene>
    <name evidence="6" type="ordered locus">At2g13940</name>
</gene>
<dbReference type="InterPro" id="IPR001584">
    <property type="entry name" value="Integrase_cat-core"/>
</dbReference>
<dbReference type="Pfam" id="PF14244">
    <property type="entry name" value="Retrotran_gag_3"/>
    <property type="match status" value="1"/>
</dbReference>
<dbReference type="InterPro" id="IPR025724">
    <property type="entry name" value="GAG-pre-integrase_dom"/>
</dbReference>
<feature type="region of interest" description="Disordered" evidence="3">
    <location>
        <begin position="267"/>
        <end position="290"/>
    </location>
</feature>
<dbReference type="GO" id="GO:0004190">
    <property type="term" value="F:aspartic-type endopeptidase activity"/>
    <property type="evidence" value="ECO:0007669"/>
    <property type="project" value="UniProtKB-KW"/>
</dbReference>
<reference evidence="6" key="2">
    <citation type="submission" date="2000-03" db="EMBL/GenBank/DDBJ databases">
        <authorList>
            <person name="Lin X."/>
            <person name="Kaul S."/>
            <person name="Shea T.P."/>
            <person name="Fujii C.Y."/>
            <person name="Shen M."/>
            <person name="VanAken S.E."/>
            <person name="Barnstead M.E."/>
            <person name="Mason T.M."/>
            <person name="Bowman C.L."/>
            <person name="Ronning C.M."/>
            <person name="Benito M.-I."/>
            <person name="Carrera A.J."/>
            <person name="Creasy T.H."/>
            <person name="Buell C.R."/>
            <person name="Town C.D."/>
            <person name="Nierman W.C."/>
            <person name="Fraser C.M."/>
            <person name="Venter J.C."/>
        </authorList>
    </citation>
    <scope>NUCLEOTIDE SEQUENCE</scope>
</reference>